<evidence type="ECO:0000256" key="7">
    <source>
        <dbReference type="SAM" id="Phobius"/>
    </source>
</evidence>
<keyword evidence="3 7" id="KW-0812">Transmembrane</keyword>
<evidence type="ECO:0000256" key="1">
    <source>
        <dbReference type="ARBA" id="ARBA00004651"/>
    </source>
</evidence>
<evidence type="ECO:0000256" key="2">
    <source>
        <dbReference type="ARBA" id="ARBA00022475"/>
    </source>
</evidence>
<evidence type="ECO:0000313" key="11">
    <source>
        <dbReference type="Proteomes" id="UP000010824"/>
    </source>
</evidence>
<dbReference type="KEGG" id="mfo:Metfor_0093"/>
<keyword evidence="4 7" id="KW-1133">Transmembrane helix</keyword>
<evidence type="ECO:0000256" key="6">
    <source>
        <dbReference type="ARBA" id="ARBA00038076"/>
    </source>
</evidence>
<dbReference type="InterPro" id="IPR025857">
    <property type="entry name" value="MacB_PCD"/>
</dbReference>
<proteinExistence type="inferred from homology"/>
<dbReference type="OrthoDB" id="11469at2157"/>
<feature type="transmembrane region" description="Helical" evidence="7">
    <location>
        <begin position="315"/>
        <end position="341"/>
    </location>
</feature>
<comment type="subcellular location">
    <subcellularLocation>
        <location evidence="1">Cell membrane</location>
        <topology evidence="1">Multi-pass membrane protein</topology>
    </subcellularLocation>
</comment>
<dbReference type="RefSeq" id="WP_015284143.1">
    <property type="nucleotide sequence ID" value="NC_019943.1"/>
</dbReference>
<feature type="domain" description="MacB-like periplasmic core" evidence="9">
    <location>
        <begin position="18"/>
        <end position="236"/>
    </location>
</feature>
<keyword evidence="11" id="KW-1185">Reference proteome</keyword>
<evidence type="ECO:0000256" key="5">
    <source>
        <dbReference type="ARBA" id="ARBA00023136"/>
    </source>
</evidence>
<keyword evidence="2" id="KW-1003">Cell membrane</keyword>
<gene>
    <name evidence="10" type="ordered locus">Metfor_0093</name>
</gene>
<reference evidence="11" key="1">
    <citation type="submission" date="2011-12" db="EMBL/GenBank/DDBJ databases">
        <title>Complete sequence of Methanoregula formicicum SMSP.</title>
        <authorList>
            <person name="Lucas S."/>
            <person name="Han J."/>
            <person name="Lapidus A."/>
            <person name="Cheng J.-F."/>
            <person name="Goodwin L."/>
            <person name="Pitluck S."/>
            <person name="Peters L."/>
            <person name="Ovchinnikova G."/>
            <person name="Teshima H."/>
            <person name="Detter J.C."/>
            <person name="Han C."/>
            <person name="Tapia R."/>
            <person name="Land M."/>
            <person name="Hauser L."/>
            <person name="Kyrpides N."/>
            <person name="Ivanova N."/>
            <person name="Pagani I."/>
            <person name="Imachi H."/>
            <person name="Tamaki H."/>
            <person name="Sekiguchi Y."/>
            <person name="Kamagata Y."/>
            <person name="Cadillo-Quiroz H."/>
            <person name="Zinder S."/>
            <person name="Liu W.-T."/>
            <person name="Woyke T."/>
        </authorList>
    </citation>
    <scope>NUCLEOTIDE SEQUENCE [LARGE SCALE GENOMIC DNA]</scope>
    <source>
        <strain evidence="11">DSM 22288 / NBRC 105244 / SMSP</strain>
    </source>
</reference>
<dbReference type="InParanoid" id="L0HDN3"/>
<dbReference type="PANTHER" id="PTHR30572:SF4">
    <property type="entry name" value="ABC TRANSPORTER PERMEASE YTRF"/>
    <property type="match status" value="1"/>
</dbReference>
<sequence length="395" mass="42243" precursor="true">MIFWEIAKRNIRLHFLRSTLAMLGIVIGVVAIASMGILGNSMVSMVSDSLSSVGDSVIVYPYTGGGGFHGGGGSSDNLKITDQQFQQIKRVVAPGIAIPVHSTSERMKVGVSKDYIVASVYGIDPQYLKDLNFELTAGSLNNANSGCLVGSAFAKDNNIKVGSRISMGTDGSKGTLRVTGIIKERGMSFDISTDNAVIATQDWFEGTYNTGKYYDEIVVKVKRDQDTANVKTIIEKQMNKRDKVVMVIDSKATLASIYETFGSITAFVTAIGGISMIVAGVSIFNIMMMSVNERIKEIGIMRSIGTQKKEVMSMFVYEAAIIGVIGSVVGGILSLLAGYAISALMLQSTKYLWTLSTASSIAVGVGFGIVVCLACGIYPAWQAANLNPIDALRHE</sequence>
<name>L0HDN3_METFS</name>
<dbReference type="EMBL" id="CP003167">
    <property type="protein sequence ID" value="AGB01179.1"/>
    <property type="molecule type" value="Genomic_DNA"/>
</dbReference>
<dbReference type="Pfam" id="PF02687">
    <property type="entry name" value="FtsX"/>
    <property type="match status" value="1"/>
</dbReference>
<dbReference type="PANTHER" id="PTHR30572">
    <property type="entry name" value="MEMBRANE COMPONENT OF TRANSPORTER-RELATED"/>
    <property type="match status" value="1"/>
</dbReference>
<evidence type="ECO:0000256" key="3">
    <source>
        <dbReference type="ARBA" id="ARBA00022692"/>
    </source>
</evidence>
<feature type="transmembrane region" description="Helical" evidence="7">
    <location>
        <begin position="20"/>
        <end position="39"/>
    </location>
</feature>
<dbReference type="GO" id="GO:0005886">
    <property type="term" value="C:plasma membrane"/>
    <property type="evidence" value="ECO:0007669"/>
    <property type="project" value="UniProtKB-SubCell"/>
</dbReference>
<reference evidence="10 11" key="2">
    <citation type="journal article" date="2014" name="Genome Announc.">
        <title>Complete Genome Sequence of Methanoregula formicica SMSPT, a Mesophilic Hydrogenotrophic Methanogen Isolated from a Methanogenic Upflow Anaerobic Sludge Blanket Reactor.</title>
        <authorList>
            <person name="Yamamoto K."/>
            <person name="Tamaki H."/>
            <person name="Cadillo-Quiroz H."/>
            <person name="Imachi H."/>
            <person name="Kyrpides N."/>
            <person name="Woyke T."/>
            <person name="Goodwin L."/>
            <person name="Zinder S.H."/>
            <person name="Kamagata Y."/>
            <person name="Liu W.T."/>
        </authorList>
    </citation>
    <scope>NUCLEOTIDE SEQUENCE [LARGE SCALE GENOMIC DNA]</scope>
    <source>
        <strain evidence="11">DSM 22288 / NBRC 105244 / SMSP</strain>
    </source>
</reference>
<evidence type="ECO:0000259" key="9">
    <source>
        <dbReference type="Pfam" id="PF12704"/>
    </source>
</evidence>
<keyword evidence="5 7" id="KW-0472">Membrane</keyword>
<dbReference type="GeneID" id="14308766"/>
<evidence type="ECO:0000256" key="4">
    <source>
        <dbReference type="ARBA" id="ARBA00022989"/>
    </source>
</evidence>
<feature type="transmembrane region" description="Helical" evidence="7">
    <location>
        <begin position="361"/>
        <end position="381"/>
    </location>
</feature>
<dbReference type="InterPro" id="IPR050250">
    <property type="entry name" value="Macrolide_Exporter_MacB"/>
</dbReference>
<dbReference type="Pfam" id="PF12704">
    <property type="entry name" value="MacB_PCD"/>
    <property type="match status" value="1"/>
</dbReference>
<dbReference type="HOGENOM" id="CLU_000604_8_0_2"/>
<keyword evidence="10" id="KW-0449">Lipoprotein</keyword>
<organism evidence="10 11">
    <name type="scientific">Methanoregula formicica (strain DSM 22288 / NBRC 105244 / SMSP)</name>
    <dbReference type="NCBI Taxonomy" id="593750"/>
    <lineage>
        <taxon>Archaea</taxon>
        <taxon>Methanobacteriati</taxon>
        <taxon>Methanobacteriota</taxon>
        <taxon>Stenosarchaea group</taxon>
        <taxon>Methanomicrobia</taxon>
        <taxon>Methanomicrobiales</taxon>
        <taxon>Methanoregulaceae</taxon>
        <taxon>Methanoregula</taxon>
    </lineage>
</organism>
<dbReference type="STRING" id="593750.Metfor_0093"/>
<feature type="domain" description="ABC3 transporter permease C-terminal" evidence="8">
    <location>
        <begin position="271"/>
        <end position="388"/>
    </location>
</feature>
<evidence type="ECO:0000313" key="10">
    <source>
        <dbReference type="EMBL" id="AGB01179.1"/>
    </source>
</evidence>
<dbReference type="InterPro" id="IPR003838">
    <property type="entry name" value="ABC3_permease_C"/>
</dbReference>
<accession>L0HDN3</accession>
<feature type="transmembrane region" description="Helical" evidence="7">
    <location>
        <begin position="264"/>
        <end position="286"/>
    </location>
</feature>
<protein>
    <submittedName>
        <fullName evidence="10">ABC-type transport system, involved in lipoprotein release, permease component</fullName>
    </submittedName>
</protein>
<dbReference type="eggNOG" id="arCOG02312">
    <property type="taxonomic scope" value="Archaea"/>
</dbReference>
<dbReference type="GO" id="GO:0022857">
    <property type="term" value="F:transmembrane transporter activity"/>
    <property type="evidence" value="ECO:0007669"/>
    <property type="project" value="TreeGrafter"/>
</dbReference>
<dbReference type="AlphaFoldDB" id="L0HDN3"/>
<comment type="similarity">
    <text evidence="6">Belongs to the ABC-4 integral membrane protein family.</text>
</comment>
<evidence type="ECO:0000259" key="8">
    <source>
        <dbReference type="Pfam" id="PF02687"/>
    </source>
</evidence>
<dbReference type="Proteomes" id="UP000010824">
    <property type="component" value="Chromosome"/>
</dbReference>